<dbReference type="Proteomes" id="UP000236291">
    <property type="component" value="Unassembled WGS sequence"/>
</dbReference>
<organism evidence="1 2">
    <name type="scientific">Trifolium pratense</name>
    <name type="common">Red clover</name>
    <dbReference type="NCBI Taxonomy" id="57577"/>
    <lineage>
        <taxon>Eukaryota</taxon>
        <taxon>Viridiplantae</taxon>
        <taxon>Streptophyta</taxon>
        <taxon>Embryophyta</taxon>
        <taxon>Tracheophyta</taxon>
        <taxon>Spermatophyta</taxon>
        <taxon>Magnoliopsida</taxon>
        <taxon>eudicotyledons</taxon>
        <taxon>Gunneridae</taxon>
        <taxon>Pentapetalae</taxon>
        <taxon>rosids</taxon>
        <taxon>fabids</taxon>
        <taxon>Fabales</taxon>
        <taxon>Fabaceae</taxon>
        <taxon>Papilionoideae</taxon>
        <taxon>50 kb inversion clade</taxon>
        <taxon>NPAAA clade</taxon>
        <taxon>Hologalegina</taxon>
        <taxon>IRL clade</taxon>
        <taxon>Trifolieae</taxon>
        <taxon>Trifolium</taxon>
    </lineage>
</organism>
<comment type="caution">
    <text evidence="1">The sequence shown here is derived from an EMBL/GenBank/DDBJ whole genome shotgun (WGS) entry which is preliminary data.</text>
</comment>
<keyword evidence="1" id="KW-0675">Receptor</keyword>
<name>A0A2K3KDP2_TRIPR</name>
<keyword evidence="1" id="KW-0418">Kinase</keyword>
<feature type="non-terminal residue" evidence="1">
    <location>
        <position position="59"/>
    </location>
</feature>
<dbReference type="EMBL" id="ASHM01165610">
    <property type="protein sequence ID" value="PNX64417.1"/>
    <property type="molecule type" value="Genomic_DNA"/>
</dbReference>
<protein>
    <submittedName>
        <fullName evidence="1">Cysteine-rich receptor-like protein kinase</fullName>
    </submittedName>
</protein>
<keyword evidence="1" id="KW-0808">Transferase</keyword>
<accession>A0A2K3KDP2</accession>
<proteinExistence type="predicted"/>
<dbReference type="AlphaFoldDB" id="A0A2K3KDP2"/>
<reference evidence="1 2" key="1">
    <citation type="journal article" date="2014" name="Am. J. Bot.">
        <title>Genome assembly and annotation for red clover (Trifolium pratense; Fabaceae).</title>
        <authorList>
            <person name="Istvanek J."/>
            <person name="Jaros M."/>
            <person name="Krenek A."/>
            <person name="Repkova J."/>
        </authorList>
    </citation>
    <scope>NUCLEOTIDE SEQUENCE [LARGE SCALE GENOMIC DNA]</scope>
    <source>
        <strain evidence="2">cv. Tatra</strain>
        <tissue evidence="1">Young leaves</tissue>
    </source>
</reference>
<gene>
    <name evidence="1" type="ORF">L195_g062105</name>
</gene>
<evidence type="ECO:0000313" key="1">
    <source>
        <dbReference type="EMBL" id="PNX64417.1"/>
    </source>
</evidence>
<sequence>MEAMVERNLFTGYNVGELAPVSVSHLQFADDTLLMGTKSWANVRALRAVLVLFESMSGL</sequence>
<reference evidence="1 2" key="2">
    <citation type="journal article" date="2017" name="Front. Plant Sci.">
        <title>Gene Classification and Mining of Molecular Markers Useful in Red Clover (Trifolium pratense) Breeding.</title>
        <authorList>
            <person name="Istvanek J."/>
            <person name="Dluhosova J."/>
            <person name="Dluhos P."/>
            <person name="Patkova L."/>
            <person name="Nedelnik J."/>
            <person name="Repkova J."/>
        </authorList>
    </citation>
    <scope>NUCLEOTIDE SEQUENCE [LARGE SCALE GENOMIC DNA]</scope>
    <source>
        <strain evidence="2">cv. Tatra</strain>
        <tissue evidence="1">Young leaves</tissue>
    </source>
</reference>
<dbReference type="GO" id="GO:0016301">
    <property type="term" value="F:kinase activity"/>
    <property type="evidence" value="ECO:0007669"/>
    <property type="project" value="UniProtKB-KW"/>
</dbReference>
<evidence type="ECO:0000313" key="2">
    <source>
        <dbReference type="Proteomes" id="UP000236291"/>
    </source>
</evidence>